<proteinExistence type="predicted"/>
<evidence type="ECO:0000313" key="2">
    <source>
        <dbReference type="EMBL" id="POW07342.1"/>
    </source>
</evidence>
<dbReference type="VEuPathDB" id="FungiDB:PSTT_09839"/>
<comment type="caution">
    <text evidence="2">The sequence shown here is derived from an EMBL/GenBank/DDBJ whole genome shotgun (WGS) entry which is preliminary data.</text>
</comment>
<keyword evidence="3" id="KW-1185">Reference proteome</keyword>
<dbReference type="OrthoDB" id="10248617at2759"/>
<feature type="compositionally biased region" description="Acidic residues" evidence="1">
    <location>
        <begin position="27"/>
        <end position="37"/>
    </location>
</feature>
<protein>
    <recommendedName>
        <fullName evidence="4">DNA-directed RNA polymerase</fullName>
    </recommendedName>
</protein>
<evidence type="ECO:0000313" key="3">
    <source>
        <dbReference type="Proteomes" id="UP000238274"/>
    </source>
</evidence>
<dbReference type="Proteomes" id="UP000238274">
    <property type="component" value="Unassembled WGS sequence"/>
</dbReference>
<dbReference type="AlphaFoldDB" id="A0A2S4VCT6"/>
<dbReference type="VEuPathDB" id="FungiDB:PSHT_09991"/>
<feature type="region of interest" description="Disordered" evidence="1">
    <location>
        <begin position="1"/>
        <end position="44"/>
    </location>
</feature>
<evidence type="ECO:0008006" key="4">
    <source>
        <dbReference type="Google" id="ProtNLM"/>
    </source>
</evidence>
<dbReference type="EMBL" id="PKSM01000148">
    <property type="protein sequence ID" value="POW07342.1"/>
    <property type="molecule type" value="Genomic_DNA"/>
</dbReference>
<accession>A0A2S4VCT6</accession>
<reference evidence="2 3" key="1">
    <citation type="submission" date="2017-12" db="EMBL/GenBank/DDBJ databases">
        <title>Gene loss provides genomic basis for host adaptation in cereal stripe rust fungi.</title>
        <authorList>
            <person name="Xia C."/>
        </authorList>
    </citation>
    <scope>NUCLEOTIDE SEQUENCE [LARGE SCALE GENOMIC DNA]</scope>
    <source>
        <strain evidence="2 3">93TX-2</strain>
    </source>
</reference>
<reference evidence="3" key="3">
    <citation type="journal article" date="2018" name="Mol. Plant Microbe Interact.">
        <title>Genome sequence resources for the wheat stripe rust pathogen (Puccinia striiformis f. sp. tritici) and the barley stripe rust pathogen (Puccinia striiformis f. sp. hordei).</title>
        <authorList>
            <person name="Xia C."/>
            <person name="Wang M."/>
            <person name="Yin C."/>
            <person name="Cornejo O.E."/>
            <person name="Hulbert S.H."/>
            <person name="Chen X."/>
        </authorList>
    </citation>
    <scope>NUCLEOTIDE SEQUENCE [LARGE SCALE GENOMIC DNA]</scope>
    <source>
        <strain evidence="3">93TX-2</strain>
    </source>
</reference>
<organism evidence="2 3">
    <name type="scientific">Puccinia striiformis</name>
    <dbReference type="NCBI Taxonomy" id="27350"/>
    <lineage>
        <taxon>Eukaryota</taxon>
        <taxon>Fungi</taxon>
        <taxon>Dikarya</taxon>
        <taxon>Basidiomycota</taxon>
        <taxon>Pucciniomycotina</taxon>
        <taxon>Pucciniomycetes</taxon>
        <taxon>Pucciniales</taxon>
        <taxon>Pucciniaceae</taxon>
        <taxon>Puccinia</taxon>
    </lineage>
</organism>
<dbReference type="SUPFAM" id="SSF64484">
    <property type="entry name" value="beta and beta-prime subunits of DNA dependent RNA-polymerase"/>
    <property type="match status" value="1"/>
</dbReference>
<reference evidence="3" key="2">
    <citation type="journal article" date="2018" name="BMC Genomics">
        <title>Genomic insights into host adaptation between the wheat stripe rust pathogen (Puccinia striiformis f. sp. tritici) and the barley stripe rust pathogen (Puccinia striiformis f. sp. hordei).</title>
        <authorList>
            <person name="Xia C."/>
            <person name="Wang M."/>
            <person name="Yin C."/>
            <person name="Cornejo O.E."/>
            <person name="Hulbert S.H."/>
            <person name="Chen X."/>
        </authorList>
    </citation>
    <scope>NUCLEOTIDE SEQUENCE [LARGE SCALE GENOMIC DNA]</scope>
    <source>
        <strain evidence="3">93TX-2</strain>
    </source>
</reference>
<sequence>MSDAFAPYDYDAIPSLAEDGNNNDTQDQGEEEEEDQEKNDHQHTITQEDCWQVISAFFNERNLVSQQISSFDGFVNTTMQELVDETGS</sequence>
<gene>
    <name evidence="2" type="ORF">PSHT_09991</name>
</gene>
<name>A0A2S4VCT6_9BASI</name>
<evidence type="ECO:0000256" key="1">
    <source>
        <dbReference type="SAM" id="MobiDB-lite"/>
    </source>
</evidence>